<organism evidence="5 6">
    <name type="scientific">Pseudonocardia broussonetiae</name>
    <dbReference type="NCBI Taxonomy" id="2736640"/>
    <lineage>
        <taxon>Bacteria</taxon>
        <taxon>Bacillati</taxon>
        <taxon>Actinomycetota</taxon>
        <taxon>Actinomycetes</taxon>
        <taxon>Pseudonocardiales</taxon>
        <taxon>Pseudonocardiaceae</taxon>
        <taxon>Pseudonocardia</taxon>
    </lineage>
</organism>
<keyword evidence="2" id="KW-0238">DNA-binding</keyword>
<dbReference type="PANTHER" id="PTHR44688">
    <property type="entry name" value="DNA-BINDING TRANSCRIPTIONAL ACTIVATOR DEVR_DOSR"/>
    <property type="match status" value="1"/>
</dbReference>
<proteinExistence type="predicted"/>
<dbReference type="PROSITE" id="PS50043">
    <property type="entry name" value="HTH_LUXR_2"/>
    <property type="match status" value="1"/>
</dbReference>
<dbReference type="EMBL" id="CP053564">
    <property type="protein sequence ID" value="QJY47979.1"/>
    <property type="molecule type" value="Genomic_DNA"/>
</dbReference>
<dbReference type="PANTHER" id="PTHR44688:SF16">
    <property type="entry name" value="DNA-BINDING TRANSCRIPTIONAL ACTIVATOR DEVR_DOSR"/>
    <property type="match status" value="1"/>
</dbReference>
<dbReference type="InterPro" id="IPR036388">
    <property type="entry name" value="WH-like_DNA-bd_sf"/>
</dbReference>
<protein>
    <recommendedName>
        <fullName evidence="4">HTH luxR-type domain-containing protein</fullName>
    </recommendedName>
</protein>
<dbReference type="KEGG" id="pbro:HOP40_21050"/>
<dbReference type="InterPro" id="IPR059106">
    <property type="entry name" value="WHD_MalT"/>
</dbReference>
<dbReference type="SUPFAM" id="SSF52540">
    <property type="entry name" value="P-loop containing nucleoside triphosphate hydrolases"/>
    <property type="match status" value="1"/>
</dbReference>
<evidence type="ECO:0000256" key="3">
    <source>
        <dbReference type="ARBA" id="ARBA00023163"/>
    </source>
</evidence>
<dbReference type="Pfam" id="PF00196">
    <property type="entry name" value="GerE"/>
    <property type="match status" value="1"/>
</dbReference>
<reference evidence="5 6" key="1">
    <citation type="submission" date="2020-05" db="EMBL/GenBank/DDBJ databases">
        <authorList>
            <person name="Mo P."/>
        </authorList>
    </citation>
    <scope>NUCLEOTIDE SEQUENCE [LARGE SCALE GENOMIC DNA]</scope>
    <source>
        <strain evidence="5 6">Gen01</strain>
    </source>
</reference>
<gene>
    <name evidence="5" type="ORF">HOP40_21050</name>
</gene>
<dbReference type="AlphaFoldDB" id="A0A6M6JNG2"/>
<dbReference type="SUPFAM" id="SSF46894">
    <property type="entry name" value="C-terminal effector domain of the bipartite response regulators"/>
    <property type="match status" value="1"/>
</dbReference>
<dbReference type="PRINTS" id="PR00038">
    <property type="entry name" value="HTHLUXR"/>
</dbReference>
<feature type="domain" description="HTH luxR-type" evidence="4">
    <location>
        <begin position="808"/>
        <end position="873"/>
    </location>
</feature>
<dbReference type="InterPro" id="IPR016032">
    <property type="entry name" value="Sig_transdc_resp-reg_C-effctor"/>
</dbReference>
<evidence type="ECO:0000313" key="6">
    <source>
        <dbReference type="Proteomes" id="UP000505377"/>
    </source>
</evidence>
<sequence length="875" mass="92204">MRDADPRFAAPVATNVVVRPRLHERLTEGVAGSCVLIAAPAGWGKTLLVGSWLGGAGRGAGGTAGRDAWVSLGSRDDDLPGFWAAVVDALAPAVGERATAELRSAVAAGDLDHLPAGVAAATAAVEPSVVLVLDNLHEITALAVHESLLRLVQRPPPGLRLVVTTRRDPPWPLNRLRLAGVLTEIRAADLAFGPGEARALLDGLGIDLDDVHVGRLVGRTEGWAAGLRLAALEMQGGVDPAGFVDAFSGDDHAVAAYLLDEVIDRLAPDVLDFLVRVSILDVVSADLADAMTGGRTGASTLAELAASHLFVHAVGSGGRWYRLHRLIADVLRTRITRPRTSRDLHRRAAEWYLHHAMPLEAVRYALRGRLWPLAAEVLGVHLLPLVVRDDPQEIDTLLSAVPREVLLGHPELAAALAGVRSYHASPHDAREMAAAARAGVDSLPPRRATRLRLVLELIDIAARRADGDLTAVAAACRRIPRDPAVLAASGLAGWDLVPMLAASNAGTAEYWTGDLVEAEAHLREADDLDRSGGVLRPHLNAAAHLALLRCEQGDLVAAEDGARSVVDRATTAGWAVSVQVVAAYLTLARVALDRDDRAGTDRWLGQVAEVEAVIPEAHVRLAAAALAALRRADTGDPAGALSGLRSATADLAGRAPPALAAGLGRVEADLLRGLGDLRGAEEVLAGLRGPPTAAHAHALARLRLATGDRVAAAQVLDRFPDDDATVRGLVEGGVLRSLVAWPDEPEAALARLERALRAAAPLAVRRPFLVQASLLRDALGARIEAGSSASAFAVDLLRRMSGGGGGPPATLVEPLTAREQHVLRYLASTLSNTEIASELYLSVNTVKTHQRMVYRKLAAGGRRDAVRRAKELRLL</sequence>
<evidence type="ECO:0000256" key="1">
    <source>
        <dbReference type="ARBA" id="ARBA00023015"/>
    </source>
</evidence>
<dbReference type="Proteomes" id="UP000505377">
    <property type="component" value="Chromosome"/>
</dbReference>
<dbReference type="CDD" id="cd06170">
    <property type="entry name" value="LuxR_C_like"/>
    <property type="match status" value="1"/>
</dbReference>
<keyword evidence="3" id="KW-0804">Transcription</keyword>
<name>A0A6M6JNG2_9PSEU</name>
<keyword evidence="1" id="KW-0805">Transcription regulation</keyword>
<keyword evidence="6" id="KW-1185">Reference proteome</keyword>
<dbReference type="Gene3D" id="1.10.10.10">
    <property type="entry name" value="Winged helix-like DNA-binding domain superfamily/Winged helix DNA-binding domain"/>
    <property type="match status" value="1"/>
</dbReference>
<evidence type="ECO:0000313" key="5">
    <source>
        <dbReference type="EMBL" id="QJY47979.1"/>
    </source>
</evidence>
<dbReference type="InterPro" id="IPR027417">
    <property type="entry name" value="P-loop_NTPase"/>
</dbReference>
<evidence type="ECO:0000259" key="4">
    <source>
        <dbReference type="PROSITE" id="PS50043"/>
    </source>
</evidence>
<dbReference type="Gene3D" id="3.40.50.300">
    <property type="entry name" value="P-loop containing nucleotide triphosphate hydrolases"/>
    <property type="match status" value="1"/>
</dbReference>
<accession>A0A6M6JNG2</accession>
<dbReference type="GO" id="GO:0003677">
    <property type="term" value="F:DNA binding"/>
    <property type="evidence" value="ECO:0007669"/>
    <property type="project" value="UniProtKB-KW"/>
</dbReference>
<dbReference type="InterPro" id="IPR011990">
    <property type="entry name" value="TPR-like_helical_dom_sf"/>
</dbReference>
<dbReference type="InterPro" id="IPR000792">
    <property type="entry name" value="Tscrpt_reg_LuxR_C"/>
</dbReference>
<dbReference type="RefSeq" id="WP_172161180.1">
    <property type="nucleotide sequence ID" value="NZ_CP053564.1"/>
</dbReference>
<evidence type="ECO:0000256" key="2">
    <source>
        <dbReference type="ARBA" id="ARBA00023125"/>
    </source>
</evidence>
<dbReference type="Gene3D" id="1.25.40.10">
    <property type="entry name" value="Tetratricopeptide repeat domain"/>
    <property type="match status" value="1"/>
</dbReference>
<dbReference type="GO" id="GO:0006355">
    <property type="term" value="P:regulation of DNA-templated transcription"/>
    <property type="evidence" value="ECO:0007669"/>
    <property type="project" value="InterPro"/>
</dbReference>
<dbReference type="Pfam" id="PF25873">
    <property type="entry name" value="WHD_MalT"/>
    <property type="match status" value="1"/>
</dbReference>
<dbReference type="SMART" id="SM00421">
    <property type="entry name" value="HTH_LUXR"/>
    <property type="match status" value="1"/>
</dbReference>